<feature type="transmembrane region" description="Helical" evidence="2">
    <location>
        <begin position="12"/>
        <end position="33"/>
    </location>
</feature>
<feature type="region of interest" description="Disordered" evidence="1">
    <location>
        <begin position="197"/>
        <end position="224"/>
    </location>
</feature>
<proteinExistence type="predicted"/>
<feature type="transmembrane region" description="Helical" evidence="2">
    <location>
        <begin position="126"/>
        <end position="149"/>
    </location>
</feature>
<reference evidence="3 4" key="1">
    <citation type="submission" date="2024-09" db="EMBL/GenBank/DDBJ databases">
        <authorList>
            <person name="Sun Q."/>
            <person name="Mori K."/>
        </authorList>
    </citation>
    <scope>NUCLEOTIDE SEQUENCE [LARGE SCALE GENOMIC DNA]</scope>
    <source>
        <strain evidence="3 4">JCM 3331</strain>
    </source>
</reference>
<keyword evidence="2" id="KW-0472">Membrane</keyword>
<evidence type="ECO:0000313" key="3">
    <source>
        <dbReference type="EMBL" id="MFB9571581.1"/>
    </source>
</evidence>
<keyword evidence="4" id="KW-1185">Reference proteome</keyword>
<sequence>MTVRRGEAIGRAFIAGPALMAGYGMVRLVGRAVSDYGPGVWWTVAHVLSLAGLLAFVRVLLGLRRTAGVRGGKRVAVEAATWAGLLGAAALVVQAVIDLAVGFLTVDKPAMSDMFGRVQDMPGVMPLVYTVMPMLFWLGLLALVTLLAFLRRDVVRGWAPVLVLTGIVLAAMSLDLLAVGAVCLGTALLPMRRGLPEGGERLGRPQGRPGAARSADQSFSETAQ</sequence>
<gene>
    <name evidence="3" type="ORF">ACFFTL_04295</name>
</gene>
<comment type="caution">
    <text evidence="3">The sequence shown here is derived from an EMBL/GenBank/DDBJ whole genome shotgun (WGS) entry which is preliminary data.</text>
</comment>
<protein>
    <recommendedName>
        <fullName evidence="5">DUF4386 family protein</fullName>
    </recommendedName>
</protein>
<name>A0ABV5R2K6_9ACTN</name>
<evidence type="ECO:0000256" key="1">
    <source>
        <dbReference type="SAM" id="MobiDB-lite"/>
    </source>
</evidence>
<dbReference type="EMBL" id="JBHMCG010000015">
    <property type="protein sequence ID" value="MFB9571581.1"/>
    <property type="molecule type" value="Genomic_DNA"/>
</dbReference>
<feature type="transmembrane region" description="Helical" evidence="2">
    <location>
        <begin position="39"/>
        <end position="61"/>
    </location>
</feature>
<organism evidence="3 4">
    <name type="scientific">Streptomyces yanii</name>
    <dbReference type="NCBI Taxonomy" id="78510"/>
    <lineage>
        <taxon>Bacteria</taxon>
        <taxon>Bacillati</taxon>
        <taxon>Actinomycetota</taxon>
        <taxon>Actinomycetes</taxon>
        <taxon>Kitasatosporales</taxon>
        <taxon>Streptomycetaceae</taxon>
        <taxon>Streptomyces</taxon>
    </lineage>
</organism>
<evidence type="ECO:0000313" key="4">
    <source>
        <dbReference type="Proteomes" id="UP001589710"/>
    </source>
</evidence>
<dbReference type="Proteomes" id="UP001589710">
    <property type="component" value="Unassembled WGS sequence"/>
</dbReference>
<feature type="transmembrane region" description="Helical" evidence="2">
    <location>
        <begin position="82"/>
        <end position="106"/>
    </location>
</feature>
<feature type="compositionally biased region" description="Polar residues" evidence="1">
    <location>
        <begin position="215"/>
        <end position="224"/>
    </location>
</feature>
<keyword evidence="2" id="KW-1133">Transmembrane helix</keyword>
<dbReference type="RefSeq" id="WP_345515135.1">
    <property type="nucleotide sequence ID" value="NZ_BAAAXD010000030.1"/>
</dbReference>
<keyword evidence="2" id="KW-0812">Transmembrane</keyword>
<feature type="transmembrane region" description="Helical" evidence="2">
    <location>
        <begin position="161"/>
        <end position="189"/>
    </location>
</feature>
<evidence type="ECO:0008006" key="5">
    <source>
        <dbReference type="Google" id="ProtNLM"/>
    </source>
</evidence>
<evidence type="ECO:0000256" key="2">
    <source>
        <dbReference type="SAM" id="Phobius"/>
    </source>
</evidence>
<accession>A0ABV5R2K6</accession>